<protein>
    <submittedName>
        <fullName evidence="2">Helix-turn-helix domain-containing protein</fullName>
    </submittedName>
</protein>
<dbReference type="InterPro" id="IPR036388">
    <property type="entry name" value="WH-like_DNA-bd_sf"/>
</dbReference>
<dbReference type="Proteomes" id="UP001597111">
    <property type="component" value="Unassembled WGS sequence"/>
</dbReference>
<feature type="domain" description="DUF7347" evidence="1">
    <location>
        <begin position="6"/>
        <end position="80"/>
    </location>
</feature>
<dbReference type="SUPFAM" id="SSF46785">
    <property type="entry name" value="Winged helix' DNA-binding domain"/>
    <property type="match status" value="1"/>
</dbReference>
<organism evidence="2 3">
    <name type="scientific">Halolamina salina</name>
    <dbReference type="NCBI Taxonomy" id="1220023"/>
    <lineage>
        <taxon>Archaea</taxon>
        <taxon>Methanobacteriati</taxon>
        <taxon>Methanobacteriota</taxon>
        <taxon>Stenosarchaea group</taxon>
        <taxon>Halobacteria</taxon>
        <taxon>Halobacteriales</taxon>
        <taxon>Haloferacaceae</taxon>
    </lineage>
</organism>
<dbReference type="EMBL" id="JBHUDH010000169">
    <property type="protein sequence ID" value="MFD1527262.1"/>
    <property type="molecule type" value="Genomic_DNA"/>
</dbReference>
<comment type="caution">
    <text evidence="2">The sequence shown here is derived from an EMBL/GenBank/DDBJ whole genome shotgun (WGS) entry which is preliminary data.</text>
</comment>
<evidence type="ECO:0000313" key="3">
    <source>
        <dbReference type="Proteomes" id="UP001597111"/>
    </source>
</evidence>
<gene>
    <name evidence="2" type="ORF">ACFR9S_13335</name>
</gene>
<dbReference type="Gene3D" id="1.10.10.10">
    <property type="entry name" value="Winged helix-like DNA-binding domain superfamily/Winged helix DNA-binding domain"/>
    <property type="match status" value="1"/>
</dbReference>
<evidence type="ECO:0000313" key="2">
    <source>
        <dbReference type="EMBL" id="MFD1527262.1"/>
    </source>
</evidence>
<sequence length="126" mass="13742">MQEADPTDALAVLGDETRIAILRALAAADEPLSFSELRRRADVRDPGRFNYHLSKLREYFVREVDGGYALREAGSRVVAAAGVAGTSAAEPDLVDDSPDSEPSTCPVCGETDCERLFHVHLSVPWR</sequence>
<evidence type="ECO:0000259" key="1">
    <source>
        <dbReference type="Pfam" id="PF24038"/>
    </source>
</evidence>
<proteinExistence type="predicted"/>
<reference evidence="2 3" key="1">
    <citation type="journal article" date="2019" name="Int. J. Syst. Evol. Microbiol.">
        <title>The Global Catalogue of Microorganisms (GCM) 10K type strain sequencing project: providing services to taxonomists for standard genome sequencing and annotation.</title>
        <authorList>
            <consortium name="The Broad Institute Genomics Platform"/>
            <consortium name="The Broad Institute Genome Sequencing Center for Infectious Disease"/>
            <person name="Wu L."/>
            <person name="Ma J."/>
        </authorList>
    </citation>
    <scope>NUCLEOTIDE SEQUENCE [LARGE SCALE GENOMIC DNA]</scope>
    <source>
        <strain evidence="2 3">CGMCC 1.12285</strain>
    </source>
</reference>
<accession>A0ABD6B9D8</accession>
<dbReference type="InterPro" id="IPR036390">
    <property type="entry name" value="WH_DNA-bd_sf"/>
</dbReference>
<name>A0ABD6B9D8_9EURY</name>
<dbReference type="RefSeq" id="WP_379732428.1">
    <property type="nucleotide sequence ID" value="NZ_JBHSWZ010000301.1"/>
</dbReference>
<dbReference type="AlphaFoldDB" id="A0ABD6B9D8"/>
<dbReference type="InterPro" id="IPR055771">
    <property type="entry name" value="DUF7347"/>
</dbReference>
<dbReference type="Pfam" id="PF24038">
    <property type="entry name" value="DUF7347"/>
    <property type="match status" value="1"/>
</dbReference>
<keyword evidence="3" id="KW-1185">Reference proteome</keyword>